<reference evidence="1 2" key="1">
    <citation type="submission" date="2019-04" db="EMBL/GenBank/DDBJ databases">
        <title>An improved genome assembly and genetic linkage map for asparagus bean, Vigna unguiculata ssp. sesquipedialis.</title>
        <authorList>
            <person name="Xia Q."/>
            <person name="Zhang R."/>
            <person name="Dong Y."/>
        </authorList>
    </citation>
    <scope>NUCLEOTIDE SEQUENCE [LARGE SCALE GENOMIC DNA]</scope>
    <source>
        <tissue evidence="1">Leaf</tissue>
    </source>
</reference>
<sequence>MVLLTQGRRRVCGGQKDAAELREKNGLEEKSMLAGENNAVWRLCVWEKGKKNDEHCVRLRGRRPRRRGRLLTRTRSRFFCWGCRESDSLHWGAFWRCRGPQCVLLGVQRHGKKERVSYSSFLPWAKMGIKLVLGVQEILLEM</sequence>
<dbReference type="Proteomes" id="UP000501690">
    <property type="component" value="Linkage Group LG2"/>
</dbReference>
<keyword evidence="2" id="KW-1185">Reference proteome</keyword>
<evidence type="ECO:0000313" key="1">
    <source>
        <dbReference type="EMBL" id="QCD84133.1"/>
    </source>
</evidence>
<accession>A0A4D6L6L2</accession>
<gene>
    <name evidence="1" type="ORF">DEO72_LG2g4483</name>
</gene>
<dbReference type="AlphaFoldDB" id="A0A4D6L6L2"/>
<name>A0A4D6L6L2_VIGUN</name>
<organism evidence="1 2">
    <name type="scientific">Vigna unguiculata</name>
    <name type="common">Cowpea</name>
    <dbReference type="NCBI Taxonomy" id="3917"/>
    <lineage>
        <taxon>Eukaryota</taxon>
        <taxon>Viridiplantae</taxon>
        <taxon>Streptophyta</taxon>
        <taxon>Embryophyta</taxon>
        <taxon>Tracheophyta</taxon>
        <taxon>Spermatophyta</taxon>
        <taxon>Magnoliopsida</taxon>
        <taxon>eudicotyledons</taxon>
        <taxon>Gunneridae</taxon>
        <taxon>Pentapetalae</taxon>
        <taxon>rosids</taxon>
        <taxon>fabids</taxon>
        <taxon>Fabales</taxon>
        <taxon>Fabaceae</taxon>
        <taxon>Papilionoideae</taxon>
        <taxon>50 kb inversion clade</taxon>
        <taxon>NPAAA clade</taxon>
        <taxon>indigoferoid/millettioid clade</taxon>
        <taxon>Phaseoleae</taxon>
        <taxon>Vigna</taxon>
    </lineage>
</organism>
<proteinExistence type="predicted"/>
<protein>
    <submittedName>
        <fullName evidence="1">Uncharacterized protein</fullName>
    </submittedName>
</protein>
<dbReference type="EMBL" id="CP039346">
    <property type="protein sequence ID" value="QCD84133.1"/>
    <property type="molecule type" value="Genomic_DNA"/>
</dbReference>
<evidence type="ECO:0000313" key="2">
    <source>
        <dbReference type="Proteomes" id="UP000501690"/>
    </source>
</evidence>